<dbReference type="InterPro" id="IPR001849">
    <property type="entry name" value="PH_domain"/>
</dbReference>
<dbReference type="Pfam" id="PF02991">
    <property type="entry name" value="ATG8"/>
    <property type="match status" value="1"/>
</dbReference>
<evidence type="ECO:0000259" key="7">
    <source>
        <dbReference type="PROSITE" id="PS50003"/>
    </source>
</evidence>
<feature type="lipid moiety-binding region" description="Phosphatidylserine amidated glycine; alternate" evidence="5">
    <location>
        <position position="246"/>
    </location>
</feature>
<sequence length="246" mass="28362">MSGGRLIRPPFIDPATGIAYDTSNSEFEGYLTKQSLWLRDWRRRYFILKGNRLFFAKSPLEPPHGMIDLSRCTTVKSADLKSHKKHSFEISTPETTYLLYAVPMFREINREEEAGAMVVVGDKPLIIQRIMSKPFKEEHTLEKRKSEAERIRAKYPDRVPVICEKADRSDIPDIDKKKYLVPADLTVGQFHYVIRKRIQLAPEKALFLFCSNTIPPNAALMSTVYEEQKDEDGFLYVQYSGESTFG</sequence>
<dbReference type="FunFam" id="2.30.29.30:FF:000286">
    <property type="entry name" value="PH-protein kinase domain containing protein"/>
    <property type="match status" value="1"/>
</dbReference>
<evidence type="ECO:0000313" key="8">
    <source>
        <dbReference type="EMBL" id="KAL3759406.1"/>
    </source>
</evidence>
<evidence type="ECO:0000256" key="6">
    <source>
        <dbReference type="RuleBase" id="RU004384"/>
    </source>
</evidence>
<evidence type="ECO:0000256" key="3">
    <source>
        <dbReference type="ARBA" id="ARBA00023136"/>
    </source>
</evidence>
<dbReference type="SUPFAM" id="SSF54236">
    <property type="entry name" value="Ubiquitin-like"/>
    <property type="match status" value="1"/>
</dbReference>
<dbReference type="SUPFAM" id="SSF50729">
    <property type="entry name" value="PH domain-like"/>
    <property type="match status" value="1"/>
</dbReference>
<comment type="subcellular location">
    <subcellularLocation>
        <location evidence="1">Membrane</location>
    </subcellularLocation>
</comment>
<evidence type="ECO:0000256" key="1">
    <source>
        <dbReference type="ARBA" id="ARBA00004370"/>
    </source>
</evidence>
<dbReference type="InterPro" id="IPR029071">
    <property type="entry name" value="Ubiquitin-like_domsf"/>
</dbReference>
<comment type="similarity">
    <text evidence="2 6">Belongs to the ATG8 family.</text>
</comment>
<dbReference type="Gene3D" id="2.30.29.30">
    <property type="entry name" value="Pleckstrin-homology domain (PH domain)/Phosphotyrosine-binding domain (PTB)"/>
    <property type="match status" value="1"/>
</dbReference>
<dbReference type="Pfam" id="PF00169">
    <property type="entry name" value="PH"/>
    <property type="match status" value="1"/>
</dbReference>
<feature type="domain" description="PH" evidence="7">
    <location>
        <begin position="24"/>
        <end position="101"/>
    </location>
</feature>
<keyword evidence="4 5" id="KW-0449">Lipoprotein</keyword>
<dbReference type="Gene3D" id="3.10.20.90">
    <property type="entry name" value="Phosphatidylinositol 3-kinase Catalytic Subunit, Chain A, domain 1"/>
    <property type="match status" value="1"/>
</dbReference>
<protein>
    <recommendedName>
        <fullName evidence="6">Autophagy-related protein</fullName>
    </recommendedName>
</protein>
<evidence type="ECO:0000256" key="2">
    <source>
        <dbReference type="ARBA" id="ARBA00007293"/>
    </source>
</evidence>
<keyword evidence="6" id="KW-0072">Autophagy</keyword>
<dbReference type="GO" id="GO:0016020">
    <property type="term" value="C:membrane"/>
    <property type="evidence" value="ECO:0007669"/>
    <property type="project" value="UniProtKB-SubCell"/>
</dbReference>
<accession>A0ABD3M5W9</accession>
<dbReference type="InterPro" id="IPR004241">
    <property type="entry name" value="Atg8-like"/>
</dbReference>
<dbReference type="EMBL" id="JALLBG020000200">
    <property type="protein sequence ID" value="KAL3759406.1"/>
    <property type="molecule type" value="Genomic_DNA"/>
</dbReference>
<evidence type="ECO:0000256" key="5">
    <source>
        <dbReference type="PIRSR" id="PIRSR604241-50"/>
    </source>
</evidence>
<dbReference type="Proteomes" id="UP001530293">
    <property type="component" value="Unassembled WGS sequence"/>
</dbReference>
<dbReference type="InterPro" id="IPR011993">
    <property type="entry name" value="PH-like_dom_sf"/>
</dbReference>
<evidence type="ECO:0000256" key="4">
    <source>
        <dbReference type="ARBA" id="ARBA00023288"/>
    </source>
</evidence>
<name>A0ABD3M5W9_9STRA</name>
<dbReference type="CDD" id="cd16128">
    <property type="entry name" value="Ubl_ATG8"/>
    <property type="match status" value="1"/>
</dbReference>
<evidence type="ECO:0000313" key="9">
    <source>
        <dbReference type="Proteomes" id="UP001530293"/>
    </source>
</evidence>
<organism evidence="8 9">
    <name type="scientific">Discostella pseudostelligera</name>
    <dbReference type="NCBI Taxonomy" id="259834"/>
    <lineage>
        <taxon>Eukaryota</taxon>
        <taxon>Sar</taxon>
        <taxon>Stramenopiles</taxon>
        <taxon>Ochrophyta</taxon>
        <taxon>Bacillariophyta</taxon>
        <taxon>Coscinodiscophyceae</taxon>
        <taxon>Thalassiosirophycidae</taxon>
        <taxon>Stephanodiscales</taxon>
        <taxon>Stephanodiscaceae</taxon>
        <taxon>Discostella</taxon>
    </lineage>
</organism>
<proteinExistence type="inferred from homology"/>
<dbReference type="GO" id="GO:0006914">
    <property type="term" value="P:autophagy"/>
    <property type="evidence" value="ECO:0007669"/>
    <property type="project" value="UniProtKB-KW"/>
</dbReference>
<dbReference type="PROSITE" id="PS50003">
    <property type="entry name" value="PH_DOMAIN"/>
    <property type="match status" value="1"/>
</dbReference>
<reference evidence="8 9" key="1">
    <citation type="submission" date="2024-10" db="EMBL/GenBank/DDBJ databases">
        <title>Updated reference genomes for cyclostephanoid diatoms.</title>
        <authorList>
            <person name="Roberts W.R."/>
            <person name="Alverson A.J."/>
        </authorList>
    </citation>
    <scope>NUCLEOTIDE SEQUENCE [LARGE SCALE GENOMIC DNA]</scope>
    <source>
        <strain evidence="8 9">AJA232-27</strain>
    </source>
</reference>
<gene>
    <name evidence="8" type="ORF">ACHAWU_000705</name>
</gene>
<keyword evidence="9" id="KW-1185">Reference proteome</keyword>
<comment type="caution">
    <text evidence="8">The sequence shown here is derived from an EMBL/GenBank/DDBJ whole genome shotgun (WGS) entry which is preliminary data.</text>
</comment>
<keyword evidence="3" id="KW-0472">Membrane</keyword>
<dbReference type="PANTHER" id="PTHR10969">
    <property type="entry name" value="MICROTUBULE-ASSOCIATED PROTEINS 1A/1B LIGHT CHAIN 3-RELATED"/>
    <property type="match status" value="1"/>
</dbReference>
<dbReference type="SMART" id="SM00233">
    <property type="entry name" value="PH"/>
    <property type="match status" value="1"/>
</dbReference>
<dbReference type="AlphaFoldDB" id="A0ABD3M5W9"/>